<protein>
    <submittedName>
        <fullName evidence="1">Uncharacterized protein</fullName>
    </submittedName>
</protein>
<dbReference type="InterPro" id="IPR015943">
    <property type="entry name" value="WD40/YVTN_repeat-like_dom_sf"/>
</dbReference>
<sequence>MSSLIEPSHVSFRLEQSLETPAHIASLAFGHAGHLFTGSDDGSLRVYDLSSYKVIKAIRGIGDEVSSIVCIKRPGSELRDAIVAHGQKVSRFQLESPKMIQTLEDALFTLTVGETDEDILNEYMRFSSATSALTFSIPALSCCHNCCKTTLPSLSS</sequence>
<dbReference type="EMBL" id="JAACJJ010000001">
    <property type="protein sequence ID" value="KAF5330756.1"/>
    <property type="molecule type" value="Genomic_DNA"/>
</dbReference>
<organism evidence="1 2">
    <name type="scientific">Psilocybe cf. subviscida</name>
    <dbReference type="NCBI Taxonomy" id="2480587"/>
    <lineage>
        <taxon>Eukaryota</taxon>
        <taxon>Fungi</taxon>
        <taxon>Dikarya</taxon>
        <taxon>Basidiomycota</taxon>
        <taxon>Agaricomycotina</taxon>
        <taxon>Agaricomycetes</taxon>
        <taxon>Agaricomycetidae</taxon>
        <taxon>Agaricales</taxon>
        <taxon>Agaricineae</taxon>
        <taxon>Strophariaceae</taxon>
        <taxon>Psilocybe</taxon>
    </lineage>
</organism>
<dbReference type="Proteomes" id="UP000567179">
    <property type="component" value="Unassembled WGS sequence"/>
</dbReference>
<reference evidence="1 2" key="1">
    <citation type="journal article" date="2020" name="ISME J.">
        <title>Uncovering the hidden diversity of litter-decomposition mechanisms in mushroom-forming fungi.</title>
        <authorList>
            <person name="Floudas D."/>
            <person name="Bentzer J."/>
            <person name="Ahren D."/>
            <person name="Johansson T."/>
            <person name="Persson P."/>
            <person name="Tunlid A."/>
        </authorList>
    </citation>
    <scope>NUCLEOTIDE SEQUENCE [LARGE SCALE GENOMIC DNA]</scope>
    <source>
        <strain evidence="1 2">CBS 101986</strain>
    </source>
</reference>
<evidence type="ECO:0000313" key="2">
    <source>
        <dbReference type="Proteomes" id="UP000567179"/>
    </source>
</evidence>
<accession>A0A8H5BWW2</accession>
<keyword evidence="2" id="KW-1185">Reference proteome</keyword>
<comment type="caution">
    <text evidence="1">The sequence shown here is derived from an EMBL/GenBank/DDBJ whole genome shotgun (WGS) entry which is preliminary data.</text>
</comment>
<gene>
    <name evidence="1" type="ORF">D9619_005325</name>
</gene>
<dbReference type="OrthoDB" id="2161379at2759"/>
<dbReference type="Gene3D" id="2.130.10.10">
    <property type="entry name" value="YVTN repeat-like/Quinoprotein amine dehydrogenase"/>
    <property type="match status" value="1"/>
</dbReference>
<dbReference type="InterPro" id="IPR036322">
    <property type="entry name" value="WD40_repeat_dom_sf"/>
</dbReference>
<proteinExistence type="predicted"/>
<dbReference type="SUPFAM" id="SSF50978">
    <property type="entry name" value="WD40 repeat-like"/>
    <property type="match status" value="1"/>
</dbReference>
<dbReference type="AlphaFoldDB" id="A0A8H5BWW2"/>
<evidence type="ECO:0000313" key="1">
    <source>
        <dbReference type="EMBL" id="KAF5330756.1"/>
    </source>
</evidence>
<name>A0A8H5BWW2_9AGAR</name>